<accession>A0ABR9C4F1</accession>
<dbReference type="Gene3D" id="3.40.50.12500">
    <property type="match status" value="1"/>
</dbReference>
<evidence type="ECO:0000313" key="3">
    <source>
        <dbReference type="Proteomes" id="UP000615687"/>
    </source>
</evidence>
<evidence type="ECO:0000256" key="1">
    <source>
        <dbReference type="ARBA" id="ARBA00038414"/>
    </source>
</evidence>
<dbReference type="InterPro" id="IPR015942">
    <property type="entry name" value="Asp/Glu/hydantoin_racemase"/>
</dbReference>
<dbReference type="EMBL" id="JACYXJ010000001">
    <property type="protein sequence ID" value="MBD8874706.1"/>
    <property type="molecule type" value="Genomic_DNA"/>
</dbReference>
<comment type="similarity">
    <text evidence="1">Belongs to the HyuE racemase family.</text>
</comment>
<evidence type="ECO:0000313" key="2">
    <source>
        <dbReference type="EMBL" id="MBD8874706.1"/>
    </source>
</evidence>
<dbReference type="InterPro" id="IPR053714">
    <property type="entry name" value="Iso_Racemase_Enz_sf"/>
</dbReference>
<comment type="caution">
    <text evidence="2">The sequence shown here is derived from an EMBL/GenBank/DDBJ whole genome shotgun (WGS) entry which is preliminary data.</text>
</comment>
<organism evidence="2 3">
    <name type="scientific">Roseibium polysiphoniae</name>
    <dbReference type="NCBI Taxonomy" id="2571221"/>
    <lineage>
        <taxon>Bacteria</taxon>
        <taxon>Pseudomonadati</taxon>
        <taxon>Pseudomonadota</taxon>
        <taxon>Alphaproteobacteria</taxon>
        <taxon>Hyphomicrobiales</taxon>
        <taxon>Stappiaceae</taxon>
        <taxon>Roseibium</taxon>
    </lineage>
</organism>
<dbReference type="InterPro" id="IPR052186">
    <property type="entry name" value="Hydantoin_racemase-like"/>
</dbReference>
<keyword evidence="3" id="KW-1185">Reference proteome</keyword>
<sequence length="231" mass="23703">MPRSSPKTHLCRVALVNPNTSQATTQAMVNIAARAAPEIEIVGFTAASGAGLISNEAELATAAEVVAAMDPVVFNGYSGVIVSAFGDPGLQALQGALDIPVVGIAEQSMASAAQGNRRFSVVTTTPELTRSIQACAEVYSFGAQLASIRITEGALHETMADPQLLLTRLQNGIAQAIEEDNAEAIIIGGGPLAQAASALAKHTKVPLIEPVPAAVLGLTALLGRMDPNFPL</sequence>
<dbReference type="Proteomes" id="UP000615687">
    <property type="component" value="Unassembled WGS sequence"/>
</dbReference>
<dbReference type="PANTHER" id="PTHR28047">
    <property type="entry name" value="PROTEIN DCG1"/>
    <property type="match status" value="1"/>
</dbReference>
<proteinExistence type="inferred from homology"/>
<dbReference type="Pfam" id="PF01177">
    <property type="entry name" value="Asp_Glu_race"/>
    <property type="match status" value="1"/>
</dbReference>
<reference evidence="2 3" key="1">
    <citation type="submission" date="2020-09" db="EMBL/GenBank/DDBJ databases">
        <title>The genome sequence of type strain Labrenzia polysiphoniae KACC 19711.</title>
        <authorList>
            <person name="Liu Y."/>
        </authorList>
    </citation>
    <scope>NUCLEOTIDE SEQUENCE [LARGE SCALE GENOMIC DNA]</scope>
    <source>
        <strain evidence="2 3">KACC 19711</strain>
    </source>
</reference>
<protein>
    <submittedName>
        <fullName evidence="2">Aspartate/glutamate racemase family protein</fullName>
    </submittedName>
</protein>
<gene>
    <name evidence="2" type="ORF">IG617_00275</name>
</gene>
<dbReference type="PANTHER" id="PTHR28047:SF5">
    <property type="entry name" value="PROTEIN DCG1"/>
    <property type="match status" value="1"/>
</dbReference>
<name>A0ABR9C4F1_9HYPH</name>
<dbReference type="RefSeq" id="WP_192106260.1">
    <property type="nucleotide sequence ID" value="NZ_JACYXJ010000001.1"/>
</dbReference>